<feature type="non-terminal residue" evidence="1">
    <location>
        <position position="1"/>
    </location>
</feature>
<reference evidence="1" key="1">
    <citation type="submission" date="2021-02" db="EMBL/GenBank/DDBJ databases">
        <authorList>
            <person name="Nowell W R."/>
        </authorList>
    </citation>
    <scope>NUCLEOTIDE SEQUENCE</scope>
</reference>
<accession>A0A8S3KIV2</accession>
<feature type="non-terminal residue" evidence="1">
    <location>
        <position position="108"/>
    </location>
</feature>
<proteinExistence type="predicted"/>
<evidence type="ECO:0000313" key="2">
    <source>
        <dbReference type="Proteomes" id="UP000676336"/>
    </source>
</evidence>
<gene>
    <name evidence="1" type="ORF">SMN809_LOCUS85422</name>
</gene>
<comment type="caution">
    <text evidence="1">The sequence shown here is derived from an EMBL/GenBank/DDBJ whole genome shotgun (WGS) entry which is preliminary data.</text>
</comment>
<sequence>MHLAEFKIQLSTDFVFDLITNNPKQTIKQHKRLFLVEYVELTEILRLFEINLNLVSEETLRNIIKQQLVKIPHDTIRSSEFYTLALVNNENFYQIPPKDTAFDEQTTF</sequence>
<name>A0A8S3KIV2_9BILA</name>
<evidence type="ECO:0000313" key="1">
    <source>
        <dbReference type="EMBL" id="CAF5227754.1"/>
    </source>
</evidence>
<protein>
    <submittedName>
        <fullName evidence="1">Uncharacterized protein</fullName>
    </submittedName>
</protein>
<dbReference type="Proteomes" id="UP000676336">
    <property type="component" value="Unassembled WGS sequence"/>
</dbReference>
<dbReference type="AlphaFoldDB" id="A0A8S3KIV2"/>
<dbReference type="EMBL" id="CAJOBI010364805">
    <property type="protein sequence ID" value="CAF5227754.1"/>
    <property type="molecule type" value="Genomic_DNA"/>
</dbReference>
<organism evidence="1 2">
    <name type="scientific">Rotaria magnacalcarata</name>
    <dbReference type="NCBI Taxonomy" id="392030"/>
    <lineage>
        <taxon>Eukaryota</taxon>
        <taxon>Metazoa</taxon>
        <taxon>Spiralia</taxon>
        <taxon>Gnathifera</taxon>
        <taxon>Rotifera</taxon>
        <taxon>Eurotatoria</taxon>
        <taxon>Bdelloidea</taxon>
        <taxon>Philodinida</taxon>
        <taxon>Philodinidae</taxon>
        <taxon>Rotaria</taxon>
    </lineage>
</organism>